<dbReference type="InterPro" id="IPR001810">
    <property type="entry name" value="F-box_dom"/>
</dbReference>
<dbReference type="Gene3D" id="3.80.10.10">
    <property type="entry name" value="Ribonuclease Inhibitor"/>
    <property type="match status" value="1"/>
</dbReference>
<keyword evidence="2" id="KW-1133">Transmembrane helix</keyword>
<evidence type="ECO:0000256" key="1">
    <source>
        <dbReference type="SAM" id="MobiDB-lite"/>
    </source>
</evidence>
<organism evidence="5 6">
    <name type="scientific">Acer saccharum</name>
    <name type="common">Sugar maple</name>
    <dbReference type="NCBI Taxonomy" id="4024"/>
    <lineage>
        <taxon>Eukaryota</taxon>
        <taxon>Viridiplantae</taxon>
        <taxon>Streptophyta</taxon>
        <taxon>Embryophyta</taxon>
        <taxon>Tracheophyta</taxon>
        <taxon>Spermatophyta</taxon>
        <taxon>Magnoliopsida</taxon>
        <taxon>eudicotyledons</taxon>
        <taxon>Gunneridae</taxon>
        <taxon>Pentapetalae</taxon>
        <taxon>rosids</taxon>
        <taxon>malvids</taxon>
        <taxon>Sapindales</taxon>
        <taxon>Sapindaceae</taxon>
        <taxon>Hippocastanoideae</taxon>
        <taxon>Acereae</taxon>
        <taxon>Acer</taxon>
    </lineage>
</organism>
<dbReference type="EMBL" id="JAUESC010000381">
    <property type="protein sequence ID" value="KAK0590144.1"/>
    <property type="molecule type" value="Genomic_DNA"/>
</dbReference>
<keyword evidence="6" id="KW-1185">Reference proteome</keyword>
<feature type="domain" description="F-box" evidence="3">
    <location>
        <begin position="645"/>
        <end position="681"/>
    </location>
</feature>
<dbReference type="InterPro" id="IPR053781">
    <property type="entry name" value="F-box_AtFBL13-like"/>
</dbReference>
<accession>A0AA39SJR7</accession>
<keyword evidence="2" id="KW-0472">Membrane</keyword>
<evidence type="ECO:0000259" key="4">
    <source>
        <dbReference type="Pfam" id="PF03168"/>
    </source>
</evidence>
<name>A0AA39SJR7_ACESA</name>
<evidence type="ECO:0008006" key="7">
    <source>
        <dbReference type="Google" id="ProtNLM"/>
    </source>
</evidence>
<dbReference type="InterPro" id="IPR004864">
    <property type="entry name" value="LEA_2"/>
</dbReference>
<dbReference type="SUPFAM" id="SSF81383">
    <property type="entry name" value="F-box domain"/>
    <property type="match status" value="1"/>
</dbReference>
<sequence>MADKAHLKTTPSSEKPPLPRKSYSEKPPLPQKSYSEKPSLLLTPFHEKRVQPPSGKRVTSRLSPSPDSYIYKADKAQLKKTPSPENGVQPPPGKHVTLPPLSPPSGTCIVKLPRIQTHRFTSREMAPRYVHLSRPKSSSRICYIIFFSLLLFFVILALSAASFYIVFCPKSPNYTVKNVSIRFFNLTTIMSQSSSTPSPPPITPEFHINFTAKNPSNKIGIYYEGEGSSVHVFYENVHLFDGVLPQFYQPSENVTVFKAVLEGSSAMEITSSVHDKLVAAEKDRRVPLNLNLRAPVKFKVGSVKTWTMNVKVRCHVTVNELTAQSKIMSQNCEYNGVHLWAAFGKFVLRILRHRKPFNLRRLSFHYGYGYSSSKPPPYIKKIFEYAISRGVKELETELYELPPCVYGCQSLGTLKYQNYYQSYYRRNYSKRYPTCTNRICSFGFGALSTLELDKLSLSSENNNRDLFSTYLNLKNLIIESCSISSSASLENLTIVSSSVVYLKITHLISISKDVKIVILSAPRLEIFDMKGTSDIEIRIYKCPVLRKVNLRINTPVAWKETIDWKQEYFWDLKFMAGCYNYSTKPVTLLSFNFSNGKFMSCNQISAYSGTAVSEMNEDWSFKLIQLPEIMPTKVMIKRKKKLDRLSNLPDPIIHHILSLMNTKYAVRTCVLSKKWRHHWTHIHSLNFDFKSFSRRVAFGKFALHIFHQRKPFNLQRLRFHCGYSRKPPPYTKKIFQYAISHGVEELETDFLEFPPCFHRCRTLGTLKLQHYRYTFCTDKICSFGFASLSTLKLYQLGLSSENNNHDLFSNCLMNLKNLIVEICSISSALSDNSFTIVSSSLVYLEISSSLSYSNYKTIVISAPRLEFFDLKVMSNIELRIYKCPLLRKLNLLIKPPVAWRETIIDWKQEYFWDLICMPGGYYTTKQVRLLSFNFSKRVSSSGLRFLLSSNEKLGFHIFSLRFRHFKQAKVKSNSLKATDFSDNFFVGSIYLSA</sequence>
<gene>
    <name evidence="5" type="ORF">LWI29_023203</name>
</gene>
<feature type="region of interest" description="Disordered" evidence="1">
    <location>
        <begin position="1"/>
        <end position="100"/>
    </location>
</feature>
<dbReference type="InterPro" id="IPR032675">
    <property type="entry name" value="LRR_dom_sf"/>
</dbReference>
<evidence type="ECO:0000313" key="5">
    <source>
        <dbReference type="EMBL" id="KAK0590144.1"/>
    </source>
</evidence>
<evidence type="ECO:0000313" key="6">
    <source>
        <dbReference type="Proteomes" id="UP001168877"/>
    </source>
</evidence>
<evidence type="ECO:0000256" key="2">
    <source>
        <dbReference type="SAM" id="Phobius"/>
    </source>
</evidence>
<dbReference type="Pfam" id="PF00646">
    <property type="entry name" value="F-box"/>
    <property type="match status" value="1"/>
</dbReference>
<dbReference type="PANTHER" id="PTHR32212">
    <property type="entry name" value="CYCLIN-LIKE F-BOX"/>
    <property type="match status" value="1"/>
</dbReference>
<dbReference type="AlphaFoldDB" id="A0AA39SJR7"/>
<dbReference type="CDD" id="cd22160">
    <property type="entry name" value="F-box_AtFBL13-like"/>
    <property type="match status" value="1"/>
</dbReference>
<dbReference type="SUPFAM" id="SSF52047">
    <property type="entry name" value="RNI-like"/>
    <property type="match status" value="2"/>
</dbReference>
<reference evidence="5" key="1">
    <citation type="journal article" date="2022" name="Plant J.">
        <title>Strategies of tolerance reflected in two North American maple genomes.</title>
        <authorList>
            <person name="McEvoy S.L."/>
            <person name="Sezen U.U."/>
            <person name="Trouern-Trend A."/>
            <person name="McMahon S.M."/>
            <person name="Schaberg P.G."/>
            <person name="Yang J."/>
            <person name="Wegrzyn J.L."/>
            <person name="Swenson N.G."/>
        </authorList>
    </citation>
    <scope>NUCLEOTIDE SEQUENCE</scope>
    <source>
        <strain evidence="5">NS2018</strain>
    </source>
</reference>
<reference evidence="5" key="2">
    <citation type="submission" date="2023-06" db="EMBL/GenBank/DDBJ databases">
        <authorList>
            <person name="Swenson N.G."/>
            <person name="Wegrzyn J.L."/>
            <person name="Mcevoy S.L."/>
        </authorList>
    </citation>
    <scope>NUCLEOTIDE SEQUENCE</scope>
    <source>
        <strain evidence="5">NS2018</strain>
        <tissue evidence="5">Leaf</tissue>
    </source>
</reference>
<feature type="transmembrane region" description="Helical" evidence="2">
    <location>
        <begin position="141"/>
        <end position="167"/>
    </location>
</feature>
<dbReference type="InterPro" id="IPR036047">
    <property type="entry name" value="F-box-like_dom_sf"/>
</dbReference>
<dbReference type="Pfam" id="PF03168">
    <property type="entry name" value="LEA_2"/>
    <property type="match status" value="1"/>
</dbReference>
<dbReference type="Proteomes" id="UP001168877">
    <property type="component" value="Unassembled WGS sequence"/>
</dbReference>
<protein>
    <recommendedName>
        <fullName evidence="7">F-box domain-containing protein</fullName>
    </recommendedName>
</protein>
<proteinExistence type="predicted"/>
<comment type="caution">
    <text evidence="5">The sequence shown here is derived from an EMBL/GenBank/DDBJ whole genome shotgun (WGS) entry which is preliminary data.</text>
</comment>
<evidence type="ECO:0000259" key="3">
    <source>
        <dbReference type="Pfam" id="PF00646"/>
    </source>
</evidence>
<dbReference type="PANTHER" id="PTHR32212:SF461">
    <property type="entry name" value="F-BOX DOMAIN-CONTAINING PROTEIN"/>
    <property type="match status" value="1"/>
</dbReference>
<keyword evidence="2" id="KW-0812">Transmembrane</keyword>
<feature type="domain" description="Late embryogenesis abundant protein LEA-2 subgroup" evidence="4">
    <location>
        <begin position="210"/>
        <end position="314"/>
    </location>
</feature>